<keyword evidence="1" id="KW-1133">Transmembrane helix</keyword>
<feature type="transmembrane region" description="Helical" evidence="1">
    <location>
        <begin position="103"/>
        <end position="120"/>
    </location>
</feature>
<proteinExistence type="predicted"/>
<keyword evidence="3" id="KW-1185">Reference proteome</keyword>
<dbReference type="Proteomes" id="UP000026962">
    <property type="component" value="Chromosome 1"/>
</dbReference>
<dbReference type="EnsemblPlants" id="OPUNC01G39210.1">
    <property type="protein sequence ID" value="OPUNC01G39210.1"/>
    <property type="gene ID" value="OPUNC01G39210"/>
</dbReference>
<name>A0A0E0JS78_ORYPU</name>
<evidence type="ECO:0000313" key="3">
    <source>
        <dbReference type="Proteomes" id="UP000026962"/>
    </source>
</evidence>
<dbReference type="AlphaFoldDB" id="A0A0E0JS78"/>
<keyword evidence="1" id="KW-0472">Membrane</keyword>
<dbReference type="HOGENOM" id="CLU_075412_0_0_1"/>
<sequence length="208" mass="23111">MGNRWIPNTRRVAGDLAHAAHDCVRDLVESGSGPASGRPRCLLHLWRRKNRRNKNAAGEADLEASIIELSQSERDFINYGMFGALAIFPYLKGTGGVKSPSTFHIIFCTWWICVGLGVLCGNRGRAMLKNILAFILAFYARVSARLAILGVTLLVILYSHLELAPSEIYALYILLGAATCMHLLVWAMKSQLIRPTVVFNELTRNINQ</sequence>
<evidence type="ECO:0000256" key="1">
    <source>
        <dbReference type="SAM" id="Phobius"/>
    </source>
</evidence>
<dbReference type="Gramene" id="OPUNC01G39210.1">
    <property type="protein sequence ID" value="OPUNC01G39210.1"/>
    <property type="gene ID" value="OPUNC01G39210"/>
</dbReference>
<accession>A0A0E0JS78</accession>
<reference evidence="2" key="1">
    <citation type="submission" date="2015-04" db="UniProtKB">
        <authorList>
            <consortium name="EnsemblPlants"/>
        </authorList>
    </citation>
    <scope>IDENTIFICATION</scope>
</reference>
<keyword evidence="1" id="KW-0812">Transmembrane</keyword>
<feature type="transmembrane region" description="Helical" evidence="1">
    <location>
        <begin position="132"/>
        <end position="157"/>
    </location>
</feature>
<protein>
    <submittedName>
        <fullName evidence="2">Uncharacterized protein</fullName>
    </submittedName>
</protein>
<evidence type="ECO:0000313" key="2">
    <source>
        <dbReference type="EnsemblPlants" id="OPUNC01G39210.1"/>
    </source>
</evidence>
<reference evidence="2" key="2">
    <citation type="submission" date="2018-05" db="EMBL/GenBank/DDBJ databases">
        <title>OpunRS2 (Oryza punctata Reference Sequence Version 2).</title>
        <authorList>
            <person name="Zhang J."/>
            <person name="Kudrna D."/>
            <person name="Lee S."/>
            <person name="Talag J."/>
            <person name="Welchert J."/>
            <person name="Wing R.A."/>
        </authorList>
    </citation>
    <scope>NUCLEOTIDE SEQUENCE [LARGE SCALE GENOMIC DNA]</scope>
</reference>
<feature type="transmembrane region" description="Helical" evidence="1">
    <location>
        <begin position="169"/>
        <end position="187"/>
    </location>
</feature>
<feature type="transmembrane region" description="Helical" evidence="1">
    <location>
        <begin position="76"/>
        <end position="91"/>
    </location>
</feature>
<organism evidence="2">
    <name type="scientific">Oryza punctata</name>
    <name type="common">Red rice</name>
    <dbReference type="NCBI Taxonomy" id="4537"/>
    <lineage>
        <taxon>Eukaryota</taxon>
        <taxon>Viridiplantae</taxon>
        <taxon>Streptophyta</taxon>
        <taxon>Embryophyta</taxon>
        <taxon>Tracheophyta</taxon>
        <taxon>Spermatophyta</taxon>
        <taxon>Magnoliopsida</taxon>
        <taxon>Liliopsida</taxon>
        <taxon>Poales</taxon>
        <taxon>Poaceae</taxon>
        <taxon>BOP clade</taxon>
        <taxon>Oryzoideae</taxon>
        <taxon>Oryzeae</taxon>
        <taxon>Oryzinae</taxon>
        <taxon>Oryza</taxon>
    </lineage>
</organism>